<evidence type="ECO:0000259" key="11">
    <source>
        <dbReference type="Pfam" id="PF24501"/>
    </source>
</evidence>
<name>A0ABM3L3U0_CUCME</name>
<comment type="similarity">
    <text evidence="2">Belongs to the TMEM131 family.</text>
</comment>
<evidence type="ECO:0000256" key="4">
    <source>
        <dbReference type="ARBA" id="ARBA00022729"/>
    </source>
</evidence>
<feature type="transmembrane region" description="Helical" evidence="8">
    <location>
        <begin position="907"/>
        <end position="930"/>
    </location>
</feature>
<reference evidence="13" key="1">
    <citation type="submission" date="2025-08" db="UniProtKB">
        <authorList>
            <consortium name="RefSeq"/>
        </authorList>
    </citation>
    <scope>IDENTIFICATION</scope>
    <source>
        <tissue evidence="13">Stem</tissue>
    </source>
</reference>
<dbReference type="PANTHER" id="PTHR22050">
    <property type="entry name" value="RW1 PROTEIN HOMOLOG"/>
    <property type="match status" value="1"/>
</dbReference>
<evidence type="ECO:0000256" key="7">
    <source>
        <dbReference type="SAM" id="MobiDB-lite"/>
    </source>
</evidence>
<dbReference type="Proteomes" id="UP001652600">
    <property type="component" value="Chromosome 8"/>
</dbReference>
<dbReference type="Pfam" id="PF24474">
    <property type="entry name" value="DUF7579"/>
    <property type="match status" value="1"/>
</dbReference>
<gene>
    <name evidence="13" type="primary">LOC103484767</name>
</gene>
<keyword evidence="12" id="KW-1185">Reference proteome</keyword>
<dbReference type="InterPro" id="IPR055437">
    <property type="entry name" value="TMEM131L_Ig_5"/>
</dbReference>
<feature type="region of interest" description="Disordered" evidence="7">
    <location>
        <begin position="1116"/>
        <end position="1148"/>
    </location>
</feature>
<keyword evidence="3 8" id="KW-0812">Transmembrane</keyword>
<dbReference type="Pfam" id="PF12371">
    <property type="entry name" value="TMEM131_like_N"/>
    <property type="match status" value="1"/>
</dbReference>
<sequence>MEFPTLNTTPPTHLSLSSTRGLFHQDFVKAVISILVLLCVFFQHAACGPCFISELQSASNEDSGHYMNNHANGIRSNFPADISSGSNPTTHLSFESVCTDSRLFCFPSMVTDFSYNEKGIGVVASSGLFDGSSSPVGSPQDDKLAANETQSSDYGMFELFEGGIISCSLNSRNDVNELSSIQKYGSTSKVDLSTCRRDPYHQTSPSSTQKKNLDVTNSDYSDSYMAPFVDVSPTELNWEHKFLYLPSLASITVMNTCNQSFLHIYEPFSTDSQFYSCNFSEVVLGPGEAVSIYFVFLPKYLGLSSAHLILQTNFGGFLVPAKGFAIQSPYGIQPLLSLNIHSSGKWTKNLSLFNPYDDVLYVEELTGWISVLKEDKCYHTEAVCRVDRYKVFHEPKPLIIKEGLVVQHGHIGSPLLSMRPYKQWKIEPHSNETIIEVDLSFEYGGTIIGTFWLQLLRPSQDKSDVVAVSLEAELEGGSTHDDHKGSVFASFEPILYHGNVFVALSLKNSASHLFSVLKIIEVAERKVFEFKSLEGLLLFPETVTQVALITCNEQHAHFHKDSPEIVNMYGKCKLLVLTNESTSSHIEVPCKDIFLLCSEYRKDSFMENEKQNEHFSSGNVRTGSLVNHVGSQSEIKDVERAEADELVLENWASMGTTKSMSVLDEHEVFFPMVEVGSHSTKWITVKNPSEWPVVMQLIINSGEIIDECRNPEGFIHLSSGALIQNDSTMPKKYGFSLAEGAVTEAYVHPYGDVLFGPIIFYPSERCHWRSSVLIRNNLSGVEWLSLRGYGGSSSLLLLEGSKPVFSIEFELESPILLNISPSERSVHTEEISHACTLPLSKDFYAKNSGDLPLEFKKIKISGTECGLDGFLVHNCKNFALEPGESKKLTISYETDLSATVVYRDLELSLATGILVVPMKASLPFYMLNNCRRSVLWTRLKKFSFAVLLISSAVFLFFCWIVPHMISLSPLDFLSKNEIKRILSSTKSVEKTCSVHHSEKSSQLSDVWSVFEGEGTPQSPLHSKSLVIGNSDAVEASQPNYLTVKTGKERGRRRKKKKAGGMKLPGLFEVSSSQSGNSTPSSPLSPTVSGTPKRTWPMSPDVNQSIEESSPFARVVDGTKAQTSEPTSVTNLPKPEMTSSKGTPSESRKCYSKPILLSSATFPSAGRPAPNVICSPLAASTSKIALHARAPGSKPFNQKASLEGEGKSGIQDKYKYDIWGDHFSGLHLINKSKDVHPMIPSAIEKDSDSFFETSPQTLIAKSQPTSHVGVGERWIDMIEELCGTKMNT</sequence>
<evidence type="ECO:0000313" key="13">
    <source>
        <dbReference type="RefSeq" id="XP_050944702.1"/>
    </source>
</evidence>
<organism evidence="12 13">
    <name type="scientific">Cucumis melo</name>
    <name type="common">Muskmelon</name>
    <dbReference type="NCBI Taxonomy" id="3656"/>
    <lineage>
        <taxon>Eukaryota</taxon>
        <taxon>Viridiplantae</taxon>
        <taxon>Streptophyta</taxon>
        <taxon>Embryophyta</taxon>
        <taxon>Tracheophyta</taxon>
        <taxon>Spermatophyta</taxon>
        <taxon>Magnoliopsida</taxon>
        <taxon>eudicotyledons</taxon>
        <taxon>Gunneridae</taxon>
        <taxon>Pentapetalae</taxon>
        <taxon>rosids</taxon>
        <taxon>fabids</taxon>
        <taxon>Cucurbitales</taxon>
        <taxon>Cucurbitaceae</taxon>
        <taxon>Benincaseae</taxon>
        <taxon>Cucumis</taxon>
    </lineage>
</organism>
<dbReference type="RefSeq" id="XP_050944702.1">
    <property type="nucleotide sequence ID" value="XM_051088745.1"/>
</dbReference>
<feature type="domain" description="DUF7579" evidence="10">
    <location>
        <begin position="487"/>
        <end position="601"/>
    </location>
</feature>
<feature type="compositionally biased region" description="Polar residues" evidence="7">
    <location>
        <begin position="1119"/>
        <end position="1144"/>
    </location>
</feature>
<dbReference type="InterPro" id="IPR039877">
    <property type="entry name" value="TMEM131-like"/>
</dbReference>
<feature type="compositionally biased region" description="Low complexity" evidence="7">
    <location>
        <begin position="1070"/>
        <end position="1091"/>
    </location>
</feature>
<accession>A0ABM3L3U0</accession>
<keyword evidence="4" id="KW-0732">Signal</keyword>
<keyword evidence="6 8" id="KW-0472">Membrane</keyword>
<evidence type="ECO:0000313" key="12">
    <source>
        <dbReference type="Proteomes" id="UP001652600"/>
    </source>
</evidence>
<feature type="compositionally biased region" description="Basic residues" evidence="7">
    <location>
        <begin position="1049"/>
        <end position="1059"/>
    </location>
</feature>
<feature type="transmembrane region" description="Helical" evidence="8">
    <location>
        <begin position="942"/>
        <end position="965"/>
    </location>
</feature>
<evidence type="ECO:0000259" key="9">
    <source>
        <dbReference type="Pfam" id="PF12371"/>
    </source>
</evidence>
<evidence type="ECO:0000256" key="8">
    <source>
        <dbReference type="SAM" id="Phobius"/>
    </source>
</evidence>
<comment type="subcellular location">
    <subcellularLocation>
        <location evidence="1">Membrane</location>
        <topology evidence="1">Single-pass type I membrane protein</topology>
    </subcellularLocation>
</comment>
<evidence type="ECO:0000256" key="1">
    <source>
        <dbReference type="ARBA" id="ARBA00004479"/>
    </source>
</evidence>
<dbReference type="InterPro" id="IPR022113">
    <property type="entry name" value="TMEM131L_N"/>
</dbReference>
<evidence type="ECO:0000256" key="2">
    <source>
        <dbReference type="ARBA" id="ARBA00006682"/>
    </source>
</evidence>
<feature type="domain" description="TMEM131L fifth Ig-like" evidence="11">
    <location>
        <begin position="847"/>
        <end position="912"/>
    </location>
</feature>
<dbReference type="Pfam" id="PF24501">
    <property type="entry name" value="Ig_TMEM131L_5"/>
    <property type="match status" value="1"/>
</dbReference>
<evidence type="ECO:0000256" key="5">
    <source>
        <dbReference type="ARBA" id="ARBA00022989"/>
    </source>
</evidence>
<feature type="domain" description="Transmembrane protein 131-like N-terminal" evidence="9">
    <location>
        <begin position="230"/>
        <end position="312"/>
    </location>
</feature>
<evidence type="ECO:0000256" key="3">
    <source>
        <dbReference type="ARBA" id="ARBA00022692"/>
    </source>
</evidence>
<evidence type="ECO:0000259" key="10">
    <source>
        <dbReference type="Pfam" id="PF24474"/>
    </source>
</evidence>
<dbReference type="PANTHER" id="PTHR22050:SF0">
    <property type="entry name" value="TRANSMEMBRANE PROTEIN 131 HOMOLOG"/>
    <property type="match status" value="1"/>
</dbReference>
<evidence type="ECO:0000256" key="6">
    <source>
        <dbReference type="ARBA" id="ARBA00023136"/>
    </source>
</evidence>
<keyword evidence="5 8" id="KW-1133">Transmembrane helix</keyword>
<dbReference type="InterPro" id="IPR056001">
    <property type="entry name" value="DUF7579"/>
</dbReference>
<feature type="region of interest" description="Disordered" evidence="7">
    <location>
        <begin position="1038"/>
        <end position="1103"/>
    </location>
</feature>
<dbReference type="GeneID" id="103484767"/>
<protein>
    <submittedName>
        <fullName evidence="13">Uncharacterized protein LOC103484767 isoform X1</fullName>
    </submittedName>
</protein>
<proteinExistence type="inferred from homology"/>